<feature type="region of interest" description="Disordered" evidence="1">
    <location>
        <begin position="195"/>
        <end position="259"/>
    </location>
</feature>
<dbReference type="VEuPathDB" id="FungiDB:L203_02505"/>
<protein>
    <submittedName>
        <fullName evidence="2">Uncharacterized protein</fullName>
    </submittedName>
</protein>
<dbReference type="AlphaFoldDB" id="A0A1E3IKG9"/>
<feature type="region of interest" description="Disordered" evidence="1">
    <location>
        <begin position="1"/>
        <end position="73"/>
    </location>
</feature>
<dbReference type="KEGG" id="cdep:91085245"/>
<name>A0A1E3IKG9_9TREE</name>
<reference evidence="2" key="3">
    <citation type="submission" date="2024-01" db="EMBL/GenBank/DDBJ databases">
        <authorList>
            <person name="Coelho M.A."/>
            <person name="David-Palma M."/>
            <person name="Shea T."/>
            <person name="Sun S."/>
            <person name="Cuomo C.A."/>
            <person name="Heitman J."/>
        </authorList>
    </citation>
    <scope>NUCLEOTIDE SEQUENCE</scope>
    <source>
        <strain evidence="2">CBS 7841</strain>
    </source>
</reference>
<gene>
    <name evidence="2" type="ORF">L203_101031</name>
</gene>
<reference evidence="2" key="2">
    <citation type="journal article" date="2022" name="Elife">
        <title>Obligate sexual reproduction of a homothallic fungus closely related to the Cryptococcus pathogenic species complex.</title>
        <authorList>
            <person name="Passer A.R."/>
            <person name="Clancey S.A."/>
            <person name="Shea T."/>
            <person name="David-Palma M."/>
            <person name="Averette A.F."/>
            <person name="Boekhout T."/>
            <person name="Porcel B.M."/>
            <person name="Nowrousian M."/>
            <person name="Cuomo C.A."/>
            <person name="Sun S."/>
            <person name="Heitman J."/>
            <person name="Coelho M.A."/>
        </authorList>
    </citation>
    <scope>NUCLEOTIDE SEQUENCE</scope>
    <source>
        <strain evidence="2">CBS 7841</strain>
    </source>
</reference>
<evidence type="ECO:0000313" key="3">
    <source>
        <dbReference type="Proteomes" id="UP000094043"/>
    </source>
</evidence>
<feature type="compositionally biased region" description="Basic and acidic residues" evidence="1">
    <location>
        <begin position="60"/>
        <end position="73"/>
    </location>
</feature>
<reference evidence="2" key="1">
    <citation type="submission" date="2016-06" db="EMBL/GenBank/DDBJ databases">
        <authorList>
            <person name="Cuomo C."/>
            <person name="Litvintseva A."/>
            <person name="Heitman J."/>
            <person name="Chen Y."/>
            <person name="Sun S."/>
            <person name="Springer D."/>
            <person name="Dromer F."/>
            <person name="Young S."/>
            <person name="Zeng Q."/>
            <person name="Chapman S."/>
            <person name="Gujja S."/>
            <person name="Saif S."/>
            <person name="Birren B."/>
        </authorList>
    </citation>
    <scope>NUCLEOTIDE SEQUENCE</scope>
    <source>
        <strain evidence="2">CBS 7841</strain>
    </source>
</reference>
<proteinExistence type="predicted"/>
<dbReference type="EMBL" id="CP143784">
    <property type="protein sequence ID" value="WVN85879.1"/>
    <property type="molecule type" value="Genomic_DNA"/>
</dbReference>
<dbReference type="Proteomes" id="UP000094043">
    <property type="component" value="Chromosome 1"/>
</dbReference>
<feature type="compositionally biased region" description="Low complexity" evidence="1">
    <location>
        <begin position="234"/>
        <end position="244"/>
    </location>
</feature>
<feature type="compositionally biased region" description="Pro residues" evidence="1">
    <location>
        <begin position="1"/>
        <end position="17"/>
    </location>
</feature>
<sequence>MSVPSPPANTMLPPPGLKRPRPSSSNLSNTSIPGVPLAGSSLGTGGPATGAGSRAKRRKPEPAVDEKKEAEGEIKTRINFNDLPLETLYKYLEAHDLLPRWDPSPWSEEPCMPPNMLYANLPHALGPNTFEQDYGALDPSTPVGSIPPISNAVLEDTKPVIAGSDAIENGSGPKTEMASTALVEEANVNGDTKLLQTENGVGAPNNSTDPANEFPPTNDPIACTRSPSPSLVEPPTTRSKTAPSRRPPTPSPPIPSPIHRGVITLSDVLEAKRVLAEKANSHWAKGLGGGQNKEGETIVNFLYKMKVGPGRLLRVYNPTTAAQPPWL</sequence>
<organism evidence="2 3">
    <name type="scientific">Cryptococcus depauperatus CBS 7841</name>
    <dbReference type="NCBI Taxonomy" id="1295531"/>
    <lineage>
        <taxon>Eukaryota</taxon>
        <taxon>Fungi</taxon>
        <taxon>Dikarya</taxon>
        <taxon>Basidiomycota</taxon>
        <taxon>Agaricomycotina</taxon>
        <taxon>Tremellomycetes</taxon>
        <taxon>Tremellales</taxon>
        <taxon>Cryptococcaceae</taxon>
        <taxon>Cryptococcus</taxon>
    </lineage>
</organism>
<feature type="compositionally biased region" description="Pro residues" evidence="1">
    <location>
        <begin position="245"/>
        <end position="256"/>
    </location>
</feature>
<keyword evidence="3" id="KW-1185">Reference proteome</keyword>
<dbReference type="RefSeq" id="XP_066066579.1">
    <property type="nucleotide sequence ID" value="XM_066210482.1"/>
</dbReference>
<feature type="compositionally biased region" description="Polar residues" evidence="1">
    <location>
        <begin position="22"/>
        <end position="32"/>
    </location>
</feature>
<evidence type="ECO:0000313" key="2">
    <source>
        <dbReference type="EMBL" id="WVN85879.1"/>
    </source>
</evidence>
<feature type="compositionally biased region" description="Polar residues" evidence="1">
    <location>
        <begin position="195"/>
        <end position="210"/>
    </location>
</feature>
<dbReference type="GeneID" id="91085245"/>
<dbReference type="OrthoDB" id="2593121at2759"/>
<accession>A0A1E3IKG9</accession>
<evidence type="ECO:0000256" key="1">
    <source>
        <dbReference type="SAM" id="MobiDB-lite"/>
    </source>
</evidence>